<dbReference type="PANTHER" id="PTHR30537">
    <property type="entry name" value="HTH-TYPE TRANSCRIPTIONAL REGULATOR"/>
    <property type="match status" value="1"/>
</dbReference>
<organism evidence="6 7">
    <name type="scientific">Mesorhizobium album</name>
    <dbReference type="NCBI Taxonomy" id="3072314"/>
    <lineage>
        <taxon>Bacteria</taxon>
        <taxon>Pseudomonadati</taxon>
        <taxon>Pseudomonadota</taxon>
        <taxon>Alphaproteobacteria</taxon>
        <taxon>Hyphomicrobiales</taxon>
        <taxon>Phyllobacteriaceae</taxon>
        <taxon>Mesorhizobium</taxon>
    </lineage>
</organism>
<dbReference type="CDD" id="cd08432">
    <property type="entry name" value="PBP2_GcdR_TrpI_HvrB_AmpR_like"/>
    <property type="match status" value="1"/>
</dbReference>
<sequence length="376" mass="41921">MLQEEISCHSPLAKLCLANRGELDCCCVLAARDRVFFGLLSRRQITAQRPVGKLLNSYAMGKLGFMQKLRYKLPPPNLLITFEAAGRQLSFTKAASELNVSRVAVSQQIHALERFLGVPLFERLQRSVRLTRTGERYHSAISEVLERALRATLEISRRSDTNVVNVGATPGFMTYWLSPRLGEFRAIHPDIELRFIVSDSNLQFEDNMDLAIRYGSPPFDDAETTFLVRQEISPTCANTFLPAGTMLEPSELLTYPLIHLEGPYDEHTRWSTWLRVHGLDLARAKAGITVNSYTNLVQAALEGQGFALIGPPLVQRFLSNGTLIQPVNARPVVRHAFHLLLPRLSIPSAAAQAFADWIKGSFPAKKAGIEGTIELE</sequence>
<keyword evidence="2" id="KW-0805">Transcription regulation</keyword>
<proteinExistence type="inferred from homology"/>
<dbReference type="Pfam" id="PF03466">
    <property type="entry name" value="LysR_substrate"/>
    <property type="match status" value="1"/>
</dbReference>
<dbReference type="InterPro" id="IPR000847">
    <property type="entry name" value="LysR_HTH_N"/>
</dbReference>
<evidence type="ECO:0000256" key="2">
    <source>
        <dbReference type="ARBA" id="ARBA00023015"/>
    </source>
</evidence>
<evidence type="ECO:0000256" key="3">
    <source>
        <dbReference type="ARBA" id="ARBA00023125"/>
    </source>
</evidence>
<accession>A0ABU4Y3V7</accession>
<gene>
    <name evidence="6" type="ORF">RFN28_24675</name>
</gene>
<keyword evidence="4" id="KW-0804">Transcription</keyword>
<dbReference type="InterPro" id="IPR036390">
    <property type="entry name" value="WH_DNA-bd_sf"/>
</dbReference>
<dbReference type="PRINTS" id="PR00039">
    <property type="entry name" value="HTHLYSR"/>
</dbReference>
<comment type="similarity">
    <text evidence="1">Belongs to the LysR transcriptional regulatory family.</text>
</comment>
<evidence type="ECO:0000313" key="6">
    <source>
        <dbReference type="EMBL" id="MDX8481632.1"/>
    </source>
</evidence>
<name>A0ABU4Y3V7_9HYPH</name>
<dbReference type="Gene3D" id="1.10.10.10">
    <property type="entry name" value="Winged helix-like DNA-binding domain superfamily/Winged helix DNA-binding domain"/>
    <property type="match status" value="1"/>
</dbReference>
<dbReference type="PROSITE" id="PS50931">
    <property type="entry name" value="HTH_LYSR"/>
    <property type="match status" value="1"/>
</dbReference>
<comment type="caution">
    <text evidence="6">The sequence shown here is derived from an EMBL/GenBank/DDBJ whole genome shotgun (WGS) entry which is preliminary data.</text>
</comment>
<evidence type="ECO:0000256" key="4">
    <source>
        <dbReference type="ARBA" id="ARBA00023163"/>
    </source>
</evidence>
<evidence type="ECO:0000256" key="1">
    <source>
        <dbReference type="ARBA" id="ARBA00009437"/>
    </source>
</evidence>
<dbReference type="InterPro" id="IPR058163">
    <property type="entry name" value="LysR-type_TF_proteobact-type"/>
</dbReference>
<dbReference type="InterPro" id="IPR005119">
    <property type="entry name" value="LysR_subst-bd"/>
</dbReference>
<dbReference type="InterPro" id="IPR036388">
    <property type="entry name" value="WH-like_DNA-bd_sf"/>
</dbReference>
<dbReference type="Pfam" id="PF00126">
    <property type="entry name" value="HTH_1"/>
    <property type="match status" value="1"/>
</dbReference>
<protein>
    <submittedName>
        <fullName evidence="6">LysR substrate-binding domain-containing protein</fullName>
    </submittedName>
</protein>
<keyword evidence="7" id="KW-1185">Reference proteome</keyword>
<feature type="domain" description="HTH lysR-type" evidence="5">
    <location>
        <begin position="74"/>
        <end position="131"/>
    </location>
</feature>
<reference evidence="6 7" key="1">
    <citation type="submission" date="2023-08" db="EMBL/GenBank/DDBJ databases">
        <title>Implementing the SeqCode for naming new Mesorhizobium species isolated from Vachellia karroo root nodules.</title>
        <authorList>
            <person name="Van Lill M."/>
        </authorList>
    </citation>
    <scope>NUCLEOTIDE SEQUENCE [LARGE SCALE GENOMIC DNA]</scope>
    <source>
        <strain evidence="6 7">VK24D</strain>
    </source>
</reference>
<dbReference type="Gene3D" id="3.40.190.10">
    <property type="entry name" value="Periplasmic binding protein-like II"/>
    <property type="match status" value="2"/>
</dbReference>
<dbReference type="SUPFAM" id="SSF53850">
    <property type="entry name" value="Periplasmic binding protein-like II"/>
    <property type="match status" value="1"/>
</dbReference>
<dbReference type="Proteomes" id="UP001287059">
    <property type="component" value="Unassembled WGS sequence"/>
</dbReference>
<dbReference type="PANTHER" id="PTHR30537:SF5">
    <property type="entry name" value="HTH-TYPE TRANSCRIPTIONAL ACTIVATOR TTDR-RELATED"/>
    <property type="match status" value="1"/>
</dbReference>
<keyword evidence="3" id="KW-0238">DNA-binding</keyword>
<dbReference type="SUPFAM" id="SSF46785">
    <property type="entry name" value="Winged helix' DNA-binding domain"/>
    <property type="match status" value="1"/>
</dbReference>
<dbReference type="RefSeq" id="WP_320289786.1">
    <property type="nucleotide sequence ID" value="NZ_JAVIIW010000034.1"/>
</dbReference>
<dbReference type="EMBL" id="JAVIIW010000034">
    <property type="protein sequence ID" value="MDX8481632.1"/>
    <property type="molecule type" value="Genomic_DNA"/>
</dbReference>
<evidence type="ECO:0000313" key="7">
    <source>
        <dbReference type="Proteomes" id="UP001287059"/>
    </source>
</evidence>
<evidence type="ECO:0000259" key="5">
    <source>
        <dbReference type="PROSITE" id="PS50931"/>
    </source>
</evidence>